<dbReference type="Proteomes" id="UP000217790">
    <property type="component" value="Unassembled WGS sequence"/>
</dbReference>
<sequence>MERFSEMFNHADFDRMAMTGQESIIDRLIRVNLRFGIWYPYLSGKKIDRPSTETYAEVLCANYSYDYSRTDKIANLIKAQFTESPDTRLCLQPIVWAHLLQKLLPFTLESGLILLFLMIPLSYWCADYKPPPLFPKNDMKIRSISDEDHHAVSLQTAIYYHLYPDIVDAFFECFKHVKDSIFCPDPATNEFPAPQDPRLLLLLTLAGSPSIQKMVIEPSMKELFSQVLRNISTYMGLSESLLDYETPSFELDSNRYAVLKLLYMLLSSDDLHTTMMGDNQRTMLLLFLQVLSSTTPHPCFLPSDWCTPAIASNFAQITFEDQTWTLFSDPITL</sequence>
<evidence type="ECO:0000313" key="1">
    <source>
        <dbReference type="EMBL" id="PBK80972.1"/>
    </source>
</evidence>
<reference evidence="2" key="1">
    <citation type="journal article" date="2017" name="Nat. Ecol. Evol.">
        <title>Genome expansion and lineage-specific genetic innovations in the forest pathogenic fungi Armillaria.</title>
        <authorList>
            <person name="Sipos G."/>
            <person name="Prasanna A.N."/>
            <person name="Walter M.C."/>
            <person name="O'Connor E."/>
            <person name="Balint B."/>
            <person name="Krizsan K."/>
            <person name="Kiss B."/>
            <person name="Hess J."/>
            <person name="Varga T."/>
            <person name="Slot J."/>
            <person name="Riley R."/>
            <person name="Boka B."/>
            <person name="Rigling D."/>
            <person name="Barry K."/>
            <person name="Lee J."/>
            <person name="Mihaltcheva S."/>
            <person name="LaButti K."/>
            <person name="Lipzen A."/>
            <person name="Waldron R."/>
            <person name="Moloney N.M."/>
            <person name="Sperisen C."/>
            <person name="Kredics L."/>
            <person name="Vagvoelgyi C."/>
            <person name="Patrignani A."/>
            <person name="Fitzpatrick D."/>
            <person name="Nagy I."/>
            <person name="Doyle S."/>
            <person name="Anderson J.B."/>
            <person name="Grigoriev I.V."/>
            <person name="Gueldener U."/>
            <person name="Muensterkoetter M."/>
            <person name="Nagy L.G."/>
        </authorList>
    </citation>
    <scope>NUCLEOTIDE SEQUENCE [LARGE SCALE GENOMIC DNA]</scope>
    <source>
        <strain evidence="2">Ar21-2</strain>
    </source>
</reference>
<keyword evidence="2" id="KW-1185">Reference proteome</keyword>
<proteinExistence type="predicted"/>
<protein>
    <submittedName>
        <fullName evidence="1">Uncharacterized protein</fullName>
    </submittedName>
</protein>
<dbReference type="AlphaFoldDB" id="A0A2H3CP18"/>
<name>A0A2H3CP18_ARMGA</name>
<dbReference type="OrthoDB" id="2973738at2759"/>
<gene>
    <name evidence="1" type="ORF">ARMGADRAFT_817901</name>
</gene>
<organism evidence="1 2">
    <name type="scientific">Armillaria gallica</name>
    <name type="common">Bulbous honey fungus</name>
    <name type="synonym">Armillaria bulbosa</name>
    <dbReference type="NCBI Taxonomy" id="47427"/>
    <lineage>
        <taxon>Eukaryota</taxon>
        <taxon>Fungi</taxon>
        <taxon>Dikarya</taxon>
        <taxon>Basidiomycota</taxon>
        <taxon>Agaricomycotina</taxon>
        <taxon>Agaricomycetes</taxon>
        <taxon>Agaricomycetidae</taxon>
        <taxon>Agaricales</taxon>
        <taxon>Marasmiineae</taxon>
        <taxon>Physalacriaceae</taxon>
        <taxon>Armillaria</taxon>
    </lineage>
</organism>
<evidence type="ECO:0000313" key="2">
    <source>
        <dbReference type="Proteomes" id="UP000217790"/>
    </source>
</evidence>
<accession>A0A2H3CP18</accession>
<dbReference type="EMBL" id="KZ293737">
    <property type="protein sequence ID" value="PBK80972.1"/>
    <property type="molecule type" value="Genomic_DNA"/>
</dbReference>
<dbReference type="InParanoid" id="A0A2H3CP18"/>